<keyword evidence="3 5" id="KW-1015">Disulfide bond</keyword>
<evidence type="ECO:0000259" key="6">
    <source>
        <dbReference type="PROSITE" id="PS50287"/>
    </source>
</evidence>
<reference evidence="7 8" key="1">
    <citation type="submission" date="2020-06" db="EMBL/GenBank/DDBJ databases">
        <authorList>
            <person name="Li R."/>
            <person name="Bekaert M."/>
        </authorList>
    </citation>
    <scope>NUCLEOTIDE SEQUENCE [LARGE SCALE GENOMIC DNA]</scope>
    <source>
        <strain evidence="8">wild</strain>
    </source>
</reference>
<dbReference type="Gene3D" id="2.60.40.4100">
    <property type="entry name" value="Zona pellucida, ZP-C domain"/>
    <property type="match status" value="1"/>
</dbReference>
<dbReference type="InterPro" id="IPR042235">
    <property type="entry name" value="ZP-C_dom"/>
</dbReference>
<dbReference type="AlphaFoldDB" id="A0A6J8CSZ6"/>
<gene>
    <name evidence="7" type="ORF">MCOR_33830</name>
</gene>
<name>A0A6J8CSZ6_MYTCO</name>
<evidence type="ECO:0000313" key="7">
    <source>
        <dbReference type="EMBL" id="CAC5399583.1"/>
    </source>
</evidence>
<proteinExistence type="predicted"/>
<dbReference type="GO" id="GO:0016020">
    <property type="term" value="C:membrane"/>
    <property type="evidence" value="ECO:0007669"/>
    <property type="project" value="InterPro"/>
</dbReference>
<evidence type="ECO:0000256" key="2">
    <source>
        <dbReference type="ARBA" id="ARBA00022737"/>
    </source>
</evidence>
<sequence length="737" mass="82978">MLNCSRNFIFFPGETSVSYTNVRLVGGNYYWEGRVEIYHNGAWGTICDDGFGIKDARVICAMLGYNRYGSVTAYGNAAFGQGYGSIMLDDLSCNGYESDISQCSSNGWNHHNCKHREDASVSCRHLSFRLTNDSQGILQIYYNGQWGYVCHNYNQHAYQFNSVCRSLGYSSSVTAYGNATFGEGYGSIMLDDLYCNGYESDISQCSSNGWNKHNCGHGEDASVSCRKAYRISRYYESRPAIITDFHCPGYYYNNGVDDCTGRNFGRNTYCSYKLYIECGYPKSGGICQLGSLVGEGQSHHQNMRSINIISSKKSIQCSMKGTEVTTVQYFERATTADVLGRHDVRLVGGNYYWEGRVEIYHNGAWGTICDDDFDKNEAKVICAMLGYNRYGSVTAYGNAVFGEGYGSIMLDNLKCNGYESDISQCSSNGWNRHNCGHGEDASVSCRREVTTVQYFERATTADVLGRHGRIPVSLTHGSHGYLQIYYNGHWGYVCHNSSHSTYQFNSVCRYLGYSSAYKVYGKYDSVHAALVTDLNCPRGSYYYYSSPNGIDDCTGDRLGYNTYCDDKLYIQCESTNAKHITVNCQHSSWNVKIHLPPLEQQYSDFKETDVYLGSHGCNGTRSGDYLISMKIIQHAEQRKLCPAEPNAFITTKSTHETRFHFQDFEYAFHPDSMYVHCNATFCHSNDYSSDCEPRCSNRKRVRSIDQDDEHIEGVGPIGYAEDEATVLFRKGKLFASV</sequence>
<dbReference type="SMART" id="SM00202">
    <property type="entry name" value="SR"/>
    <property type="match status" value="4"/>
</dbReference>
<dbReference type="EMBL" id="CACVKT020006043">
    <property type="protein sequence ID" value="CAC5399583.1"/>
    <property type="molecule type" value="Genomic_DNA"/>
</dbReference>
<feature type="domain" description="SRCR" evidence="6">
    <location>
        <begin position="468"/>
        <end position="585"/>
    </location>
</feature>
<evidence type="ECO:0000256" key="5">
    <source>
        <dbReference type="PROSITE-ProRule" id="PRU00196"/>
    </source>
</evidence>
<dbReference type="PROSITE" id="PS00420">
    <property type="entry name" value="SRCR_1"/>
    <property type="match status" value="2"/>
</dbReference>
<keyword evidence="8" id="KW-1185">Reference proteome</keyword>
<protein>
    <submittedName>
        <fullName evidence="7">DMBT1</fullName>
    </submittedName>
</protein>
<dbReference type="Gene3D" id="3.10.250.10">
    <property type="entry name" value="SRCR-like domain"/>
    <property type="match status" value="4"/>
</dbReference>
<evidence type="ECO:0000256" key="1">
    <source>
        <dbReference type="ARBA" id="ARBA00022729"/>
    </source>
</evidence>
<dbReference type="PRINTS" id="PR00258">
    <property type="entry name" value="SPERACTRCPTR"/>
</dbReference>
<feature type="domain" description="SRCR" evidence="6">
    <location>
        <begin position="123"/>
        <end position="226"/>
    </location>
</feature>
<feature type="disulfide bond" evidence="5">
    <location>
        <begin position="415"/>
        <end position="425"/>
    </location>
</feature>
<dbReference type="FunFam" id="3.10.250.10:FF:000011">
    <property type="entry name" value="Scavenger receptor class A member 5"/>
    <property type="match status" value="1"/>
</dbReference>
<dbReference type="InterPro" id="IPR036772">
    <property type="entry name" value="SRCR-like_dom_sf"/>
</dbReference>
<dbReference type="OrthoDB" id="422749at2759"/>
<keyword evidence="4" id="KW-0325">Glycoprotein</keyword>
<dbReference type="PROSITE" id="PS50287">
    <property type="entry name" value="SRCR_2"/>
    <property type="match status" value="4"/>
</dbReference>
<feature type="disulfide bond" evidence="5">
    <location>
        <begin position="93"/>
        <end position="103"/>
    </location>
</feature>
<evidence type="ECO:0000256" key="4">
    <source>
        <dbReference type="ARBA" id="ARBA00023180"/>
    </source>
</evidence>
<keyword evidence="2" id="KW-0677">Repeat</keyword>
<dbReference type="PANTHER" id="PTHR48071:SF18">
    <property type="entry name" value="DELETED IN MALIGNANT BRAIN TUMORS 1 PROTEIN-RELATED"/>
    <property type="match status" value="1"/>
</dbReference>
<feature type="disulfide bond" evidence="5">
    <location>
        <begin position="195"/>
        <end position="205"/>
    </location>
</feature>
<keyword evidence="1" id="KW-0732">Signal</keyword>
<organism evidence="7 8">
    <name type="scientific">Mytilus coruscus</name>
    <name type="common">Sea mussel</name>
    <dbReference type="NCBI Taxonomy" id="42192"/>
    <lineage>
        <taxon>Eukaryota</taxon>
        <taxon>Metazoa</taxon>
        <taxon>Spiralia</taxon>
        <taxon>Lophotrochozoa</taxon>
        <taxon>Mollusca</taxon>
        <taxon>Bivalvia</taxon>
        <taxon>Autobranchia</taxon>
        <taxon>Pteriomorphia</taxon>
        <taxon>Mytilida</taxon>
        <taxon>Mytiloidea</taxon>
        <taxon>Mytilidae</taxon>
        <taxon>Mytilinae</taxon>
        <taxon>Mytilus</taxon>
    </lineage>
</organism>
<feature type="domain" description="SRCR" evidence="6">
    <location>
        <begin position="344"/>
        <end position="446"/>
    </location>
</feature>
<evidence type="ECO:0000256" key="3">
    <source>
        <dbReference type="ARBA" id="ARBA00023157"/>
    </source>
</evidence>
<accession>A0A6J8CSZ6</accession>
<dbReference type="FunFam" id="3.10.250.10:FF:000001">
    <property type="entry name" value="Lysyl oxidase 4 isoform X1"/>
    <property type="match status" value="1"/>
</dbReference>
<dbReference type="FunFam" id="3.10.250.10:FF:000006">
    <property type="entry name" value="neurotrypsin isoform X2"/>
    <property type="match status" value="1"/>
</dbReference>
<dbReference type="InterPro" id="IPR001190">
    <property type="entry name" value="SRCR"/>
</dbReference>
<feature type="domain" description="SRCR" evidence="6">
    <location>
        <begin position="22"/>
        <end position="124"/>
    </location>
</feature>
<feature type="disulfide bond" evidence="5">
    <location>
        <begin position="164"/>
        <end position="225"/>
    </location>
</feature>
<dbReference type="PANTHER" id="PTHR48071">
    <property type="entry name" value="SRCR DOMAIN-CONTAINING PROTEIN"/>
    <property type="match status" value="1"/>
</dbReference>
<dbReference type="Proteomes" id="UP000507470">
    <property type="component" value="Unassembled WGS sequence"/>
</dbReference>
<evidence type="ECO:0000313" key="8">
    <source>
        <dbReference type="Proteomes" id="UP000507470"/>
    </source>
</evidence>
<dbReference type="Pfam" id="PF00530">
    <property type="entry name" value="SRCR"/>
    <property type="match status" value="4"/>
</dbReference>
<dbReference type="SUPFAM" id="SSF56487">
    <property type="entry name" value="SRCR-like"/>
    <property type="match status" value="4"/>
</dbReference>
<comment type="caution">
    <text evidence="5">Lacks conserved residue(s) required for the propagation of feature annotation.</text>
</comment>